<proteinExistence type="predicted"/>
<name>A0A4C1WQ14_EUMVA</name>
<evidence type="ECO:0000256" key="1">
    <source>
        <dbReference type="SAM" id="MobiDB-lite"/>
    </source>
</evidence>
<feature type="region of interest" description="Disordered" evidence="1">
    <location>
        <begin position="1"/>
        <end position="29"/>
    </location>
</feature>
<dbReference type="Proteomes" id="UP000299102">
    <property type="component" value="Unassembled WGS sequence"/>
</dbReference>
<accession>A0A4C1WQ14</accession>
<feature type="compositionally biased region" description="Basic residues" evidence="1">
    <location>
        <begin position="8"/>
        <end position="19"/>
    </location>
</feature>
<gene>
    <name evidence="2" type="ORF">EVAR_4702_1</name>
</gene>
<evidence type="ECO:0000313" key="2">
    <source>
        <dbReference type="EMBL" id="GBP52419.1"/>
    </source>
</evidence>
<dbReference type="AlphaFoldDB" id="A0A4C1WQ14"/>
<protein>
    <submittedName>
        <fullName evidence="2">Uncharacterized protein</fullName>
    </submittedName>
</protein>
<comment type="caution">
    <text evidence="2">The sequence shown here is derived from an EMBL/GenBank/DDBJ whole genome shotgun (WGS) entry which is preliminary data.</text>
</comment>
<organism evidence="2 3">
    <name type="scientific">Eumeta variegata</name>
    <name type="common">Bagworm moth</name>
    <name type="synonym">Eumeta japonica</name>
    <dbReference type="NCBI Taxonomy" id="151549"/>
    <lineage>
        <taxon>Eukaryota</taxon>
        <taxon>Metazoa</taxon>
        <taxon>Ecdysozoa</taxon>
        <taxon>Arthropoda</taxon>
        <taxon>Hexapoda</taxon>
        <taxon>Insecta</taxon>
        <taxon>Pterygota</taxon>
        <taxon>Neoptera</taxon>
        <taxon>Endopterygota</taxon>
        <taxon>Lepidoptera</taxon>
        <taxon>Glossata</taxon>
        <taxon>Ditrysia</taxon>
        <taxon>Tineoidea</taxon>
        <taxon>Psychidae</taxon>
        <taxon>Oiketicinae</taxon>
        <taxon>Eumeta</taxon>
    </lineage>
</organism>
<sequence length="125" mass="13978">MRCDVYRNRKNKKKKKHLRDKTERGSFTYGSRPVAQHSYQSKLRAVFISRTNCRGLSAPAASRRRAPARVLAGRRRVACRTGPPAAPAAMGGACCSANGAINKYRFLCNTLFKHVIKTKILDDQV</sequence>
<reference evidence="2 3" key="1">
    <citation type="journal article" date="2019" name="Commun. Biol.">
        <title>The bagworm genome reveals a unique fibroin gene that provides high tensile strength.</title>
        <authorList>
            <person name="Kono N."/>
            <person name="Nakamura H."/>
            <person name="Ohtoshi R."/>
            <person name="Tomita M."/>
            <person name="Numata K."/>
            <person name="Arakawa K."/>
        </authorList>
    </citation>
    <scope>NUCLEOTIDE SEQUENCE [LARGE SCALE GENOMIC DNA]</scope>
</reference>
<keyword evidence="3" id="KW-1185">Reference proteome</keyword>
<evidence type="ECO:0000313" key="3">
    <source>
        <dbReference type="Proteomes" id="UP000299102"/>
    </source>
</evidence>
<dbReference type="EMBL" id="BGZK01000602">
    <property type="protein sequence ID" value="GBP52419.1"/>
    <property type="molecule type" value="Genomic_DNA"/>
</dbReference>